<dbReference type="AlphaFoldDB" id="A0ABD1HFG9"/>
<name>A0ABD1HFG9_SALDI</name>
<feature type="signal peptide" evidence="1">
    <location>
        <begin position="1"/>
        <end position="18"/>
    </location>
</feature>
<proteinExistence type="predicted"/>
<keyword evidence="1" id="KW-0732">Signal</keyword>
<gene>
    <name evidence="2" type="ORF">AAHA92_15635</name>
</gene>
<evidence type="ECO:0000313" key="2">
    <source>
        <dbReference type="EMBL" id="KAL1555160.1"/>
    </source>
</evidence>
<evidence type="ECO:0000313" key="3">
    <source>
        <dbReference type="Proteomes" id="UP001567538"/>
    </source>
</evidence>
<dbReference type="Proteomes" id="UP001567538">
    <property type="component" value="Unassembled WGS sequence"/>
</dbReference>
<accession>A0ABD1HFG9</accession>
<evidence type="ECO:0008006" key="4">
    <source>
        <dbReference type="Google" id="ProtNLM"/>
    </source>
</evidence>
<comment type="caution">
    <text evidence="2">The sequence shown here is derived from an EMBL/GenBank/DDBJ whole genome shotgun (WGS) entry which is preliminary data.</text>
</comment>
<keyword evidence="3" id="KW-1185">Reference proteome</keyword>
<dbReference type="EMBL" id="JBEAFC010000006">
    <property type="protein sequence ID" value="KAL1555160.1"/>
    <property type="molecule type" value="Genomic_DNA"/>
</dbReference>
<evidence type="ECO:0000256" key="1">
    <source>
        <dbReference type="SAM" id="SignalP"/>
    </source>
</evidence>
<reference evidence="2 3" key="1">
    <citation type="submission" date="2024-06" db="EMBL/GenBank/DDBJ databases">
        <title>A chromosome level genome sequence of Diviner's sage (Salvia divinorum).</title>
        <authorList>
            <person name="Ford S.A."/>
            <person name="Ro D.-K."/>
            <person name="Ness R.W."/>
            <person name="Phillips M.A."/>
        </authorList>
    </citation>
    <scope>NUCLEOTIDE SEQUENCE [LARGE SCALE GENOMIC DNA]</scope>
    <source>
        <strain evidence="2">SAF-2024a</strain>
        <tissue evidence="2">Leaf</tissue>
    </source>
</reference>
<feature type="chain" id="PRO_5044841337" description="Secreted protein" evidence="1">
    <location>
        <begin position="19"/>
        <end position="130"/>
    </location>
</feature>
<protein>
    <recommendedName>
        <fullName evidence="4">Secreted protein</fullName>
    </recommendedName>
</protein>
<sequence length="130" mass="14615">MMSVMVLLVVAAAAAVEGVEDGNNMGRCLLECSEKVVMCAAKCHEFESFGSRMARYGARMHSRSVAACGGSTPNRVMPNRMWREHDVMWGGLWCIERRNREPCLLPRLRHSGYNMPNILLWQANSSQIQV</sequence>
<organism evidence="2 3">
    <name type="scientific">Salvia divinorum</name>
    <name type="common">Maria pastora</name>
    <name type="synonym">Diviner's sage</name>
    <dbReference type="NCBI Taxonomy" id="28513"/>
    <lineage>
        <taxon>Eukaryota</taxon>
        <taxon>Viridiplantae</taxon>
        <taxon>Streptophyta</taxon>
        <taxon>Embryophyta</taxon>
        <taxon>Tracheophyta</taxon>
        <taxon>Spermatophyta</taxon>
        <taxon>Magnoliopsida</taxon>
        <taxon>eudicotyledons</taxon>
        <taxon>Gunneridae</taxon>
        <taxon>Pentapetalae</taxon>
        <taxon>asterids</taxon>
        <taxon>lamiids</taxon>
        <taxon>Lamiales</taxon>
        <taxon>Lamiaceae</taxon>
        <taxon>Nepetoideae</taxon>
        <taxon>Mentheae</taxon>
        <taxon>Salviinae</taxon>
        <taxon>Salvia</taxon>
        <taxon>Salvia subgen. Calosphace</taxon>
    </lineage>
</organism>